<accession>A0A6C0IB41</accession>
<dbReference type="AlphaFoldDB" id="A0A6C0IB41"/>
<feature type="transmembrane region" description="Helical" evidence="1">
    <location>
        <begin position="135"/>
        <end position="155"/>
    </location>
</feature>
<keyword evidence="1" id="KW-1133">Transmembrane helix</keyword>
<keyword evidence="1" id="KW-0472">Membrane</keyword>
<name>A0A6C0IB41_9ZZZZ</name>
<reference evidence="2" key="1">
    <citation type="journal article" date="2020" name="Nature">
        <title>Giant virus diversity and host interactions through global metagenomics.</title>
        <authorList>
            <person name="Schulz F."/>
            <person name="Roux S."/>
            <person name="Paez-Espino D."/>
            <person name="Jungbluth S."/>
            <person name="Walsh D.A."/>
            <person name="Denef V.J."/>
            <person name="McMahon K.D."/>
            <person name="Konstantinidis K.T."/>
            <person name="Eloe-Fadrosh E.A."/>
            <person name="Kyrpides N.C."/>
            <person name="Woyke T."/>
        </authorList>
    </citation>
    <scope>NUCLEOTIDE SEQUENCE</scope>
    <source>
        <strain evidence="2">GVMAG-M-3300023184-62</strain>
    </source>
</reference>
<proteinExistence type="predicted"/>
<evidence type="ECO:0000256" key="1">
    <source>
        <dbReference type="SAM" id="Phobius"/>
    </source>
</evidence>
<keyword evidence="1" id="KW-0812">Transmembrane</keyword>
<organism evidence="2">
    <name type="scientific">viral metagenome</name>
    <dbReference type="NCBI Taxonomy" id="1070528"/>
    <lineage>
        <taxon>unclassified sequences</taxon>
        <taxon>metagenomes</taxon>
        <taxon>organismal metagenomes</taxon>
    </lineage>
</organism>
<feature type="transmembrane region" description="Helical" evidence="1">
    <location>
        <begin position="186"/>
        <end position="206"/>
    </location>
</feature>
<sequence>MPRWDDNVLAEKTRLETYRTTTLPIDITRSRDGDQQTKGPALDRINRNFLAYQNLNKDLSQIVRQATPQDIGSSLASVGQLQQDILQLKDDLKMATADAEVAADRESQIQQDPVVVSNYEGIGAKVGLAKPLNRISVALLIGSGLFLIIVSVLLFKENILAGIPPLPAMQQGSSSSIVTFFKDPRVWGTLFGSACIVILFLTLKIAGKLPILP</sequence>
<evidence type="ECO:0000313" key="2">
    <source>
        <dbReference type="EMBL" id="QHT89959.1"/>
    </source>
</evidence>
<protein>
    <submittedName>
        <fullName evidence="2">Uncharacterized protein</fullName>
    </submittedName>
</protein>
<dbReference type="EMBL" id="MN740152">
    <property type="protein sequence ID" value="QHT89959.1"/>
    <property type="molecule type" value="Genomic_DNA"/>
</dbReference>